<dbReference type="OrthoDB" id="9800237at2"/>
<feature type="compositionally biased region" description="Polar residues" evidence="4">
    <location>
        <begin position="305"/>
        <end position="314"/>
    </location>
</feature>
<evidence type="ECO:0000313" key="6">
    <source>
        <dbReference type="EMBL" id="GGO36096.1"/>
    </source>
</evidence>
<dbReference type="SUPFAM" id="SSF53659">
    <property type="entry name" value="Isocitrate/Isopropylmalate dehydrogenase-like"/>
    <property type="match status" value="1"/>
</dbReference>
<dbReference type="InterPro" id="IPR002505">
    <property type="entry name" value="PTA_PTB"/>
</dbReference>
<comment type="similarity">
    <text evidence="1">Belongs to the phosphate acetyltransferase and butyryltransferase family.</text>
</comment>
<protein>
    <submittedName>
        <fullName evidence="6">Phosphate butyryltransferase</fullName>
    </submittedName>
</protein>
<evidence type="ECO:0000256" key="4">
    <source>
        <dbReference type="SAM" id="MobiDB-lite"/>
    </source>
</evidence>
<reference evidence="6 7" key="1">
    <citation type="journal article" date="2014" name="Int. J. Syst. Evol. Microbiol.">
        <title>Complete genome sequence of Corynebacterium casei LMG S-19264T (=DSM 44701T), isolated from a smear-ripened cheese.</title>
        <authorList>
            <consortium name="US DOE Joint Genome Institute (JGI-PGF)"/>
            <person name="Walter F."/>
            <person name="Albersmeier A."/>
            <person name="Kalinowski J."/>
            <person name="Ruckert C."/>
        </authorList>
    </citation>
    <scope>NUCLEOTIDE SEQUENCE [LARGE SCALE GENOMIC DNA]</scope>
    <source>
        <strain evidence="6 7">CGMCC 1.7029</strain>
    </source>
</reference>
<dbReference type="RefSeq" id="WP_146287194.1">
    <property type="nucleotide sequence ID" value="NZ_BMLP01000006.1"/>
</dbReference>
<sequence>MVIRSFTELESALPEAPPLRPAVAGGVDAATLSALVEAMTQGRVADAVVTGDATAIRAMLPVGLVSRFQILSSDGPAEAAGLAVAAVRAGDANLLVKGGVDSAAYLRAVVARETGLRASEVLSNVTLAEMPSVPRLIGATDNGILPLPTLAQKRAIIANAVPLFRGLGITPLRVAAIAASEKIHPGQPATTDAAALRDEAAQGALGAVLADGPFGYDVALSRAAAVKKGFHASAVAGLADLILFPSIEAGNATVKAWKLHGQARTASIVLGAQVPVLLNSRADGAEQRRLGLLLAAAMLAVQGNQSTPSTNSDGGQAVHSCQDERSIP</sequence>
<evidence type="ECO:0000259" key="5">
    <source>
        <dbReference type="Pfam" id="PF01515"/>
    </source>
</evidence>
<dbReference type="Proteomes" id="UP000598196">
    <property type="component" value="Unassembled WGS sequence"/>
</dbReference>
<organism evidence="6 7">
    <name type="scientific">Gemmobacter aquaticus</name>
    <dbReference type="NCBI Taxonomy" id="490185"/>
    <lineage>
        <taxon>Bacteria</taxon>
        <taxon>Pseudomonadati</taxon>
        <taxon>Pseudomonadota</taxon>
        <taxon>Alphaproteobacteria</taxon>
        <taxon>Rhodobacterales</taxon>
        <taxon>Paracoccaceae</taxon>
        <taxon>Gemmobacter</taxon>
    </lineage>
</organism>
<dbReference type="PANTHER" id="PTHR43356">
    <property type="entry name" value="PHOSPHATE ACETYLTRANSFERASE"/>
    <property type="match status" value="1"/>
</dbReference>
<dbReference type="InterPro" id="IPR012147">
    <property type="entry name" value="P_Ac_Bu_trans"/>
</dbReference>
<evidence type="ECO:0000256" key="2">
    <source>
        <dbReference type="ARBA" id="ARBA00022679"/>
    </source>
</evidence>
<dbReference type="GO" id="GO:0016746">
    <property type="term" value="F:acyltransferase activity"/>
    <property type="evidence" value="ECO:0007669"/>
    <property type="project" value="UniProtKB-KW"/>
</dbReference>
<keyword evidence="2" id="KW-0808">Transferase</keyword>
<name>A0A917YLE0_9RHOB</name>
<evidence type="ECO:0000256" key="3">
    <source>
        <dbReference type="ARBA" id="ARBA00023315"/>
    </source>
</evidence>
<evidence type="ECO:0000313" key="7">
    <source>
        <dbReference type="Proteomes" id="UP000598196"/>
    </source>
</evidence>
<proteinExistence type="inferred from homology"/>
<dbReference type="Gene3D" id="3.40.718.10">
    <property type="entry name" value="Isopropylmalate Dehydrogenase"/>
    <property type="match status" value="1"/>
</dbReference>
<dbReference type="EMBL" id="BMLP01000006">
    <property type="protein sequence ID" value="GGO36096.1"/>
    <property type="molecule type" value="Genomic_DNA"/>
</dbReference>
<evidence type="ECO:0000256" key="1">
    <source>
        <dbReference type="ARBA" id="ARBA00005656"/>
    </source>
</evidence>
<dbReference type="PANTHER" id="PTHR43356:SF2">
    <property type="entry name" value="PHOSPHATE ACETYLTRANSFERASE"/>
    <property type="match status" value="1"/>
</dbReference>
<comment type="caution">
    <text evidence="6">The sequence shown here is derived from an EMBL/GenBank/DDBJ whole genome shotgun (WGS) entry which is preliminary data.</text>
</comment>
<gene>
    <name evidence="6" type="primary">ptb</name>
    <name evidence="6" type="ORF">GCM10010991_29490</name>
</gene>
<accession>A0A917YLE0</accession>
<keyword evidence="3" id="KW-0012">Acyltransferase</keyword>
<dbReference type="AlphaFoldDB" id="A0A917YLE0"/>
<dbReference type="Pfam" id="PF01515">
    <property type="entry name" value="PTA_PTB"/>
    <property type="match status" value="1"/>
</dbReference>
<feature type="domain" description="Phosphate acetyl/butaryl transferase" evidence="5">
    <location>
        <begin position="80"/>
        <end position="286"/>
    </location>
</feature>
<dbReference type="InterPro" id="IPR050500">
    <property type="entry name" value="Phos_Acetyltrans/Butyryltrans"/>
</dbReference>
<dbReference type="PIRSF" id="PIRSF000428">
    <property type="entry name" value="P_Ac_trans"/>
    <property type="match status" value="1"/>
</dbReference>
<feature type="region of interest" description="Disordered" evidence="4">
    <location>
        <begin position="305"/>
        <end position="328"/>
    </location>
</feature>
<keyword evidence="7" id="KW-1185">Reference proteome</keyword>